<feature type="coiled-coil region" evidence="1">
    <location>
        <begin position="8"/>
        <end position="110"/>
    </location>
</feature>
<keyword evidence="1" id="KW-0175">Coiled coil</keyword>
<sequence length="246" mass="28439">MVADLRYFNSLELEVDSLRSQLETQKTQFLNEIDRLSREYYYADHINAILGMYTELDEVSNLQCDYLELLEKCEGLETELSKSKMISKTFESVQKHAINLELELQQCQEKIKNDESFKVNQIKDFCKEREQYFKIQDLKAQLQEKGIVICRQFSGVKVDCFFDRMELFCFVDKVFDSEYVQEPLVGVAHNLIASSNRSRAHNSALLLRDEGVRALITGISLHKGKLSTLDIDNNIITSKGAFHVAE</sequence>
<organism evidence="2">
    <name type="scientific">Tanacetum cinerariifolium</name>
    <name type="common">Dalmatian daisy</name>
    <name type="synonym">Chrysanthemum cinerariifolium</name>
    <dbReference type="NCBI Taxonomy" id="118510"/>
    <lineage>
        <taxon>Eukaryota</taxon>
        <taxon>Viridiplantae</taxon>
        <taxon>Streptophyta</taxon>
        <taxon>Embryophyta</taxon>
        <taxon>Tracheophyta</taxon>
        <taxon>Spermatophyta</taxon>
        <taxon>Magnoliopsida</taxon>
        <taxon>eudicotyledons</taxon>
        <taxon>Gunneridae</taxon>
        <taxon>Pentapetalae</taxon>
        <taxon>asterids</taxon>
        <taxon>campanulids</taxon>
        <taxon>Asterales</taxon>
        <taxon>Asteraceae</taxon>
        <taxon>Asteroideae</taxon>
        <taxon>Anthemideae</taxon>
        <taxon>Anthemidinae</taxon>
        <taxon>Tanacetum</taxon>
    </lineage>
</organism>
<reference evidence="2" key="1">
    <citation type="journal article" date="2019" name="Sci. Rep.">
        <title>Draft genome of Tanacetum cinerariifolium, the natural source of mosquito coil.</title>
        <authorList>
            <person name="Yamashiro T."/>
            <person name="Shiraishi A."/>
            <person name="Satake H."/>
            <person name="Nakayama K."/>
        </authorList>
    </citation>
    <scope>NUCLEOTIDE SEQUENCE</scope>
</reference>
<protein>
    <submittedName>
        <fullName evidence="2">NLR family CARD domain-containing protein 3 isoform X1</fullName>
    </submittedName>
</protein>
<name>A0A6L2KP33_TANCI</name>
<evidence type="ECO:0000256" key="1">
    <source>
        <dbReference type="SAM" id="Coils"/>
    </source>
</evidence>
<evidence type="ECO:0000313" key="2">
    <source>
        <dbReference type="EMBL" id="GEU50719.1"/>
    </source>
</evidence>
<accession>A0A6L2KP33</accession>
<dbReference type="EMBL" id="BKCJ010002757">
    <property type="protein sequence ID" value="GEU50719.1"/>
    <property type="molecule type" value="Genomic_DNA"/>
</dbReference>
<comment type="caution">
    <text evidence="2">The sequence shown here is derived from an EMBL/GenBank/DDBJ whole genome shotgun (WGS) entry which is preliminary data.</text>
</comment>
<dbReference type="AlphaFoldDB" id="A0A6L2KP33"/>
<proteinExistence type="predicted"/>
<gene>
    <name evidence="2" type="ORF">Tci_022697</name>
</gene>